<dbReference type="EMBL" id="HBGZ01033550">
    <property type="protein sequence ID" value="CAD9632696.1"/>
    <property type="molecule type" value="Transcribed_RNA"/>
</dbReference>
<feature type="compositionally biased region" description="Pro residues" evidence="1">
    <location>
        <begin position="253"/>
        <end position="264"/>
    </location>
</feature>
<dbReference type="AlphaFoldDB" id="A0A7S2Q4L3"/>
<reference evidence="2" key="1">
    <citation type="submission" date="2021-01" db="EMBL/GenBank/DDBJ databases">
        <authorList>
            <person name="Corre E."/>
            <person name="Pelletier E."/>
            <person name="Niang G."/>
            <person name="Scheremetjew M."/>
            <person name="Finn R."/>
            <person name="Kale V."/>
            <person name="Holt S."/>
            <person name="Cochrane G."/>
            <person name="Meng A."/>
            <person name="Brown T."/>
            <person name="Cohen L."/>
        </authorList>
    </citation>
    <scope>NUCLEOTIDE SEQUENCE</scope>
    <source>
        <strain evidence="2">SM1012Den-03</strain>
    </source>
</reference>
<organism evidence="2">
    <name type="scientific">Skeletonema marinoi</name>
    <dbReference type="NCBI Taxonomy" id="267567"/>
    <lineage>
        <taxon>Eukaryota</taxon>
        <taxon>Sar</taxon>
        <taxon>Stramenopiles</taxon>
        <taxon>Ochrophyta</taxon>
        <taxon>Bacillariophyta</taxon>
        <taxon>Coscinodiscophyceae</taxon>
        <taxon>Thalassiosirophycidae</taxon>
        <taxon>Thalassiosirales</taxon>
        <taxon>Skeletonemataceae</taxon>
        <taxon>Skeletonema</taxon>
        <taxon>Skeletonema marinoi-dohrnii complex</taxon>
    </lineage>
</organism>
<sequence length="338" mass="37010">MYCCLEVDLIIMKLYTALIIASIAPVSGAFDVAAAIPAFVETSTEQIVCDEQVRSTQPYYCFGSEYQNCDCWQEICGLCLPQCCFKNKGNCPRNMDNAQCNTSPVPMPSPPTPPPVNRRPGSNYCTYSPPDYACYPNTSGKPGCCWDDDGEYCPPQKPGCHQQQQPVVGSDYCTYGFDYECYPGTGKPACCLQDGGRNCPNQQPPCQQQQRLGSNYCTFGFDYSCYPQFGKPQCCFQNGGEFCPPERETCAPTPMPTNQQPPPKGKGKTNAPTFRPTTAGPPGQNVCTWTPDHACFPNSNGRPPCCESPQGCHVGSSTECEPRGKKNLRFKAMKGSEN</sequence>
<feature type="region of interest" description="Disordered" evidence="1">
    <location>
        <begin position="253"/>
        <end position="281"/>
    </location>
</feature>
<evidence type="ECO:0000313" key="2">
    <source>
        <dbReference type="EMBL" id="CAD9632696.1"/>
    </source>
</evidence>
<name>A0A7S2Q4L3_9STRA</name>
<evidence type="ECO:0000256" key="1">
    <source>
        <dbReference type="SAM" id="MobiDB-lite"/>
    </source>
</evidence>
<proteinExistence type="predicted"/>
<gene>
    <name evidence="2" type="ORF">SMAR0320_LOCUS24054</name>
</gene>
<accession>A0A7S2Q4L3</accession>
<protein>
    <submittedName>
        <fullName evidence="2">Uncharacterized protein</fullName>
    </submittedName>
</protein>